<gene>
    <name evidence="2" type="ORF">KDA_53040</name>
</gene>
<keyword evidence="1" id="KW-0812">Transmembrane</keyword>
<keyword evidence="1" id="KW-1133">Transmembrane helix</keyword>
<dbReference type="EMBL" id="BIFT01000002">
    <property type="protein sequence ID" value="GCE29820.1"/>
    <property type="molecule type" value="Genomic_DNA"/>
</dbReference>
<dbReference type="Proteomes" id="UP000287171">
    <property type="component" value="Unassembled WGS sequence"/>
</dbReference>
<accession>A0A402BEU7</accession>
<organism evidence="2 3">
    <name type="scientific">Dictyobacter alpinus</name>
    <dbReference type="NCBI Taxonomy" id="2014873"/>
    <lineage>
        <taxon>Bacteria</taxon>
        <taxon>Bacillati</taxon>
        <taxon>Chloroflexota</taxon>
        <taxon>Ktedonobacteria</taxon>
        <taxon>Ktedonobacterales</taxon>
        <taxon>Dictyobacteraceae</taxon>
        <taxon>Dictyobacter</taxon>
    </lineage>
</organism>
<protein>
    <submittedName>
        <fullName evidence="2">Uncharacterized protein</fullName>
    </submittedName>
</protein>
<dbReference type="RefSeq" id="WP_126630015.1">
    <property type="nucleotide sequence ID" value="NZ_BIFT01000002.1"/>
</dbReference>
<comment type="caution">
    <text evidence="2">The sequence shown here is derived from an EMBL/GenBank/DDBJ whole genome shotgun (WGS) entry which is preliminary data.</text>
</comment>
<proteinExistence type="predicted"/>
<feature type="transmembrane region" description="Helical" evidence="1">
    <location>
        <begin position="48"/>
        <end position="69"/>
    </location>
</feature>
<evidence type="ECO:0000313" key="2">
    <source>
        <dbReference type="EMBL" id="GCE29820.1"/>
    </source>
</evidence>
<keyword evidence="3" id="KW-1185">Reference proteome</keyword>
<dbReference type="AlphaFoldDB" id="A0A402BEU7"/>
<sequence length="71" mass="8280">MDNMMDLLRQRAEFMVIAKILERTRQPQAHSPLSKDSPSDKWQLSRQASILVSLAIMIIIGSVFAYHYFFH</sequence>
<evidence type="ECO:0000313" key="3">
    <source>
        <dbReference type="Proteomes" id="UP000287171"/>
    </source>
</evidence>
<keyword evidence="1" id="KW-0472">Membrane</keyword>
<reference evidence="3" key="1">
    <citation type="submission" date="2018-12" db="EMBL/GenBank/DDBJ databases">
        <title>Tengunoibacter tsumagoiensis gen. nov., sp. nov., Dictyobacter kobayashii sp. nov., D. alpinus sp. nov., and D. joshuensis sp. nov. and description of Dictyobacteraceae fam. nov. within the order Ktedonobacterales isolated from Tengu-no-mugimeshi.</title>
        <authorList>
            <person name="Wang C.M."/>
            <person name="Zheng Y."/>
            <person name="Sakai Y."/>
            <person name="Toyoda A."/>
            <person name="Minakuchi Y."/>
            <person name="Abe K."/>
            <person name="Yokota A."/>
            <person name="Yabe S."/>
        </authorList>
    </citation>
    <scope>NUCLEOTIDE SEQUENCE [LARGE SCALE GENOMIC DNA]</scope>
    <source>
        <strain evidence="3">Uno16</strain>
    </source>
</reference>
<evidence type="ECO:0000256" key="1">
    <source>
        <dbReference type="SAM" id="Phobius"/>
    </source>
</evidence>
<name>A0A402BEU7_9CHLR</name>